<feature type="domain" description="RagB/SusD" evidence="6">
    <location>
        <begin position="366"/>
        <end position="471"/>
    </location>
</feature>
<dbReference type="AlphaFoldDB" id="A0A2S5A8E0"/>
<evidence type="ECO:0000259" key="7">
    <source>
        <dbReference type="Pfam" id="PF14322"/>
    </source>
</evidence>
<evidence type="ECO:0000256" key="5">
    <source>
        <dbReference type="ARBA" id="ARBA00023237"/>
    </source>
</evidence>
<evidence type="ECO:0000256" key="3">
    <source>
        <dbReference type="ARBA" id="ARBA00022729"/>
    </source>
</evidence>
<feature type="domain" description="SusD-like N-terminal" evidence="7">
    <location>
        <begin position="125"/>
        <end position="268"/>
    </location>
</feature>
<evidence type="ECO:0008006" key="10">
    <source>
        <dbReference type="Google" id="ProtNLM"/>
    </source>
</evidence>
<sequence>MLKMTQLTKQKNKASAFVALGCILLSFTMLVSLSGCEKFLELPVKDKVPQDKLFTDEQGFIDALTGIYVGMDKPTNGGPSGLYTTDLTMGLVSTVANNYPAASTFSGKDGLYANAAKYDYMSTVVRREIDGIWGGMYNNIANVNNLLSHIDAKRAVFSLDRYQRVKGEAYALRALFHFDLARLYGQNPVTGLNDKAIPYVTTFSAVSTPFVPLNVALDSCISDLKKATVLLAQTDTTALNKVSLDLFNGFTQNHLNYWATKALLARVYMYKGDYANAEKYAHEVIGSNKFPLITNNVNSASSATRDRMFSQELLFSVYCNNLRNYSDELFSISSGVSLRFPLANQTTLYGGQAPTGVDWRLTWFEKNNNNNSYERLTKYTFDTSPEQYGMLQSNVPVLRISEMYYIAAECANRNGDIANGLIYLNSVRRARGLADLTNITNSATLTTEITKEHQKEFIQEGQTFFYYKRLNLDLKAASGTTAVVTVPETAYVFPIPDKENEFNR</sequence>
<evidence type="ECO:0000313" key="8">
    <source>
        <dbReference type="EMBL" id="POY38622.1"/>
    </source>
</evidence>
<dbReference type="GO" id="GO:0009279">
    <property type="term" value="C:cell outer membrane"/>
    <property type="evidence" value="ECO:0007669"/>
    <property type="project" value="UniProtKB-SubCell"/>
</dbReference>
<evidence type="ECO:0000256" key="4">
    <source>
        <dbReference type="ARBA" id="ARBA00023136"/>
    </source>
</evidence>
<evidence type="ECO:0000259" key="6">
    <source>
        <dbReference type="Pfam" id="PF07980"/>
    </source>
</evidence>
<name>A0A2S5A8E0_9SPHI</name>
<proteinExistence type="inferred from homology"/>
<evidence type="ECO:0000256" key="1">
    <source>
        <dbReference type="ARBA" id="ARBA00004442"/>
    </source>
</evidence>
<protein>
    <recommendedName>
        <fullName evidence="10">RagB/SusD family nutrient uptake outer membrane protein</fullName>
    </recommendedName>
</protein>
<keyword evidence="3" id="KW-0732">Signal</keyword>
<reference evidence="8 9" key="1">
    <citation type="submission" date="2018-01" db="EMBL/GenBank/DDBJ databases">
        <authorList>
            <person name="Gaut B.S."/>
            <person name="Morton B.R."/>
            <person name="Clegg M.T."/>
            <person name="Duvall M.R."/>
        </authorList>
    </citation>
    <scope>NUCLEOTIDE SEQUENCE [LARGE SCALE GENOMIC DNA]</scope>
    <source>
        <strain evidence="8 9">HR-AV</strain>
    </source>
</reference>
<keyword evidence="4" id="KW-0472">Membrane</keyword>
<gene>
    <name evidence="8" type="ORF">C3K47_04300</name>
</gene>
<comment type="similarity">
    <text evidence="2">Belongs to the SusD family.</text>
</comment>
<comment type="subcellular location">
    <subcellularLocation>
        <location evidence="1">Cell outer membrane</location>
    </subcellularLocation>
</comment>
<organism evidence="8 9">
    <name type="scientific">Solitalea longa</name>
    <dbReference type="NCBI Taxonomy" id="2079460"/>
    <lineage>
        <taxon>Bacteria</taxon>
        <taxon>Pseudomonadati</taxon>
        <taxon>Bacteroidota</taxon>
        <taxon>Sphingobacteriia</taxon>
        <taxon>Sphingobacteriales</taxon>
        <taxon>Sphingobacteriaceae</taxon>
        <taxon>Solitalea</taxon>
    </lineage>
</organism>
<dbReference type="InterPro" id="IPR033985">
    <property type="entry name" value="SusD-like_N"/>
</dbReference>
<comment type="caution">
    <text evidence="8">The sequence shown here is derived from an EMBL/GenBank/DDBJ whole genome shotgun (WGS) entry which is preliminary data.</text>
</comment>
<keyword evidence="5" id="KW-0998">Cell outer membrane</keyword>
<evidence type="ECO:0000256" key="2">
    <source>
        <dbReference type="ARBA" id="ARBA00006275"/>
    </source>
</evidence>
<evidence type="ECO:0000313" key="9">
    <source>
        <dbReference type="Proteomes" id="UP000236893"/>
    </source>
</evidence>
<dbReference type="Pfam" id="PF14322">
    <property type="entry name" value="SusD-like_3"/>
    <property type="match status" value="1"/>
</dbReference>
<dbReference type="Proteomes" id="UP000236893">
    <property type="component" value="Unassembled WGS sequence"/>
</dbReference>
<accession>A0A2S5A8E0</accession>
<dbReference type="SUPFAM" id="SSF48452">
    <property type="entry name" value="TPR-like"/>
    <property type="match status" value="1"/>
</dbReference>
<dbReference type="Gene3D" id="1.25.40.390">
    <property type="match status" value="1"/>
</dbReference>
<dbReference type="EMBL" id="PQVF01000002">
    <property type="protein sequence ID" value="POY38622.1"/>
    <property type="molecule type" value="Genomic_DNA"/>
</dbReference>
<keyword evidence="9" id="KW-1185">Reference proteome</keyword>
<dbReference type="InterPro" id="IPR011990">
    <property type="entry name" value="TPR-like_helical_dom_sf"/>
</dbReference>
<dbReference type="Pfam" id="PF07980">
    <property type="entry name" value="SusD_RagB"/>
    <property type="match status" value="1"/>
</dbReference>
<dbReference type="InterPro" id="IPR012944">
    <property type="entry name" value="SusD_RagB_dom"/>
</dbReference>
<dbReference type="OrthoDB" id="1097962at2"/>